<dbReference type="Proteomes" id="UP000319783">
    <property type="component" value="Unassembled WGS sequence"/>
</dbReference>
<dbReference type="AlphaFoldDB" id="A0A533QFH5"/>
<accession>A0A533QFH5</accession>
<evidence type="ECO:0000313" key="4">
    <source>
        <dbReference type="Proteomes" id="UP000319783"/>
    </source>
</evidence>
<dbReference type="GO" id="GO:0016757">
    <property type="term" value="F:glycosyltransferase activity"/>
    <property type="evidence" value="ECO:0007669"/>
    <property type="project" value="InterPro"/>
</dbReference>
<proteinExistence type="predicted"/>
<dbReference type="Pfam" id="PF13439">
    <property type="entry name" value="Glyco_transf_4"/>
    <property type="match status" value="1"/>
</dbReference>
<keyword evidence="3" id="KW-0808">Transferase</keyword>
<feature type="domain" description="Glycosyltransferase subfamily 4-like N-terminal" evidence="2">
    <location>
        <begin position="14"/>
        <end position="219"/>
    </location>
</feature>
<dbReference type="PANTHER" id="PTHR45947">
    <property type="entry name" value="SULFOQUINOVOSYL TRANSFERASE SQD2"/>
    <property type="match status" value="1"/>
</dbReference>
<dbReference type="PANTHER" id="PTHR45947:SF13">
    <property type="entry name" value="TRANSFERASE"/>
    <property type="match status" value="1"/>
</dbReference>
<dbReference type="InterPro" id="IPR001296">
    <property type="entry name" value="Glyco_trans_1"/>
</dbReference>
<organism evidence="3 4">
    <name type="scientific">Candidatus Jettenia ecosi</name>
    <dbReference type="NCBI Taxonomy" id="2494326"/>
    <lineage>
        <taxon>Bacteria</taxon>
        <taxon>Pseudomonadati</taxon>
        <taxon>Planctomycetota</taxon>
        <taxon>Candidatus Brocadiia</taxon>
        <taxon>Candidatus Brocadiales</taxon>
        <taxon>Candidatus Brocadiaceae</taxon>
        <taxon>Candidatus Jettenia</taxon>
    </lineage>
</organism>
<dbReference type="CDD" id="cd03801">
    <property type="entry name" value="GT4_PimA-like"/>
    <property type="match status" value="1"/>
</dbReference>
<dbReference type="EMBL" id="SULG01000002">
    <property type="protein sequence ID" value="TLD43533.1"/>
    <property type="molecule type" value="Genomic_DNA"/>
</dbReference>
<dbReference type="Gene3D" id="3.40.50.2000">
    <property type="entry name" value="Glycogen Phosphorylase B"/>
    <property type="match status" value="2"/>
</dbReference>
<evidence type="ECO:0000313" key="3">
    <source>
        <dbReference type="EMBL" id="TLD43533.1"/>
    </source>
</evidence>
<dbReference type="InterPro" id="IPR050194">
    <property type="entry name" value="Glycosyltransferase_grp1"/>
</dbReference>
<name>A0A533QFH5_9BACT</name>
<gene>
    <name evidence="3" type="ORF">JETT_0164</name>
</gene>
<dbReference type="InterPro" id="IPR028098">
    <property type="entry name" value="Glyco_trans_4-like_N"/>
</dbReference>
<dbReference type="SUPFAM" id="SSF53756">
    <property type="entry name" value="UDP-Glycosyltransferase/glycogen phosphorylase"/>
    <property type="match status" value="1"/>
</dbReference>
<feature type="domain" description="Glycosyl transferase family 1" evidence="1">
    <location>
        <begin position="233"/>
        <end position="390"/>
    </location>
</feature>
<evidence type="ECO:0000259" key="2">
    <source>
        <dbReference type="Pfam" id="PF13439"/>
    </source>
</evidence>
<protein>
    <submittedName>
        <fullName evidence="3">Putative glycosyltransferase protein</fullName>
    </submittedName>
</protein>
<sequence>MNILQVNKFHYLRGGSERVYFGTADILEKHGHTVKFFSMSHPENIPCETSKYFMPDVDLNTDDGNPMSQLKIAFRILYSFEAKKRISRMLDQYPADIAHLHNIHHQISPSILHELRSRKIPIVMTLHDYKMVCGSYSLMADEKVCEDCNGGRYFSAIRKRCIKNSRTKSVLAAVEMYLHHTLLDIYGAVDVFISPSLFLKNKLQEMGFKKPIIHLSNFVMNFEDVRSEPEGNGSRKEKSLVYFGRLSPEKGLFTLMKAVKILQTKEGIRIKVKIIGEGPLKNVLKKNAEELNHVQFFGYMRGQSLYHEIKKSTVVVLPSEWYENNPISVLEAFALGKPVIGARIGGIPELVQNNVTGLTFESGNVDDLVEKITAMLESSDRIIHMGENARLFVERELNAEKYYQELMKIYQSVIRKNR</sequence>
<dbReference type="Pfam" id="PF00534">
    <property type="entry name" value="Glycos_transf_1"/>
    <property type="match status" value="1"/>
</dbReference>
<evidence type="ECO:0000259" key="1">
    <source>
        <dbReference type="Pfam" id="PF00534"/>
    </source>
</evidence>
<reference evidence="3 4" key="1">
    <citation type="submission" date="2019-04" db="EMBL/GenBank/DDBJ databases">
        <title>Genome of a novel bacterium Candidatus Jettenia ecosi reconstructed from metagenome of an anammox bioreactor.</title>
        <authorList>
            <person name="Mardanov A.V."/>
            <person name="Beletsky A.V."/>
            <person name="Ravin N.V."/>
            <person name="Botchkova E.A."/>
            <person name="Litti Y.V."/>
            <person name="Nozhevnikova A.N."/>
        </authorList>
    </citation>
    <scope>NUCLEOTIDE SEQUENCE [LARGE SCALE GENOMIC DNA]</scope>
    <source>
        <strain evidence="3">J2</strain>
    </source>
</reference>
<comment type="caution">
    <text evidence="3">The sequence shown here is derived from an EMBL/GenBank/DDBJ whole genome shotgun (WGS) entry which is preliminary data.</text>
</comment>